<dbReference type="AlphaFoldDB" id="A0A5N6NK47"/>
<sequence length="117" mass="13265">MYSHQPGSPQQQPEEEPEEGGKDVIPELYNTSQKILIACLEDFTVACEIASKLGDATNIVVMSPYSCGEMKRLYENARSQMLDLSKLGATIVFDADFHKFHEDSRINHTRYDRIILV</sequence>
<name>A0A5N6NK47_9ASTR</name>
<evidence type="ECO:0000256" key="1">
    <source>
        <dbReference type="SAM" id="MobiDB-lite"/>
    </source>
</evidence>
<proteinExistence type="predicted"/>
<organism evidence="3 4">
    <name type="scientific">Mikania micrantha</name>
    <name type="common">bitter vine</name>
    <dbReference type="NCBI Taxonomy" id="192012"/>
    <lineage>
        <taxon>Eukaryota</taxon>
        <taxon>Viridiplantae</taxon>
        <taxon>Streptophyta</taxon>
        <taxon>Embryophyta</taxon>
        <taxon>Tracheophyta</taxon>
        <taxon>Spermatophyta</taxon>
        <taxon>Magnoliopsida</taxon>
        <taxon>eudicotyledons</taxon>
        <taxon>Gunneridae</taxon>
        <taxon>Pentapetalae</taxon>
        <taxon>asterids</taxon>
        <taxon>campanulids</taxon>
        <taxon>Asterales</taxon>
        <taxon>Asteraceae</taxon>
        <taxon>Asteroideae</taxon>
        <taxon>Heliantheae alliance</taxon>
        <taxon>Eupatorieae</taxon>
        <taxon>Mikania</taxon>
    </lineage>
</organism>
<evidence type="ECO:0000313" key="3">
    <source>
        <dbReference type="EMBL" id="KAD4888969.1"/>
    </source>
</evidence>
<dbReference type="Proteomes" id="UP000326396">
    <property type="component" value="Linkage Group LG19"/>
</dbReference>
<accession>A0A5N6NK47</accession>
<dbReference type="GO" id="GO:0070475">
    <property type="term" value="P:rRNA base methylation"/>
    <property type="evidence" value="ECO:0007669"/>
    <property type="project" value="InterPro"/>
</dbReference>
<feature type="compositionally biased region" description="Low complexity" evidence="1">
    <location>
        <begin position="1"/>
        <end position="12"/>
    </location>
</feature>
<evidence type="ECO:0000259" key="2">
    <source>
        <dbReference type="Pfam" id="PF10354"/>
    </source>
</evidence>
<dbReference type="OrthoDB" id="1715047at2759"/>
<reference evidence="3 4" key="1">
    <citation type="submission" date="2019-05" db="EMBL/GenBank/DDBJ databases">
        <title>Mikania micrantha, genome provides insights into the molecular mechanism of rapid growth.</title>
        <authorList>
            <person name="Liu B."/>
        </authorList>
    </citation>
    <scope>NUCLEOTIDE SEQUENCE [LARGE SCALE GENOMIC DNA]</scope>
    <source>
        <strain evidence="3">NLD-2019</strain>
        <tissue evidence="3">Leaf</tissue>
    </source>
</reference>
<evidence type="ECO:0000313" key="4">
    <source>
        <dbReference type="Proteomes" id="UP000326396"/>
    </source>
</evidence>
<comment type="caution">
    <text evidence="3">The sequence shown here is derived from an EMBL/GenBank/DDBJ whole genome shotgun (WGS) entry which is preliminary data.</text>
</comment>
<gene>
    <name evidence="3" type="ORF">E3N88_21042</name>
</gene>
<keyword evidence="4" id="KW-1185">Reference proteome</keyword>
<feature type="region of interest" description="Disordered" evidence="1">
    <location>
        <begin position="1"/>
        <end position="25"/>
    </location>
</feature>
<dbReference type="InterPro" id="IPR019446">
    <property type="entry name" value="BMT5-like"/>
</dbReference>
<feature type="domain" description="25S rRNA (uridine-N(3))-methyltransferase BMT5-like" evidence="2">
    <location>
        <begin position="42"/>
        <end position="115"/>
    </location>
</feature>
<dbReference type="Pfam" id="PF10354">
    <property type="entry name" value="BMT5-like"/>
    <property type="match status" value="1"/>
</dbReference>
<dbReference type="GO" id="GO:0070042">
    <property type="term" value="F:rRNA (uridine-N3-)-methyltransferase activity"/>
    <property type="evidence" value="ECO:0007669"/>
    <property type="project" value="InterPro"/>
</dbReference>
<dbReference type="EMBL" id="SZYD01000011">
    <property type="protein sequence ID" value="KAD4888969.1"/>
    <property type="molecule type" value="Genomic_DNA"/>
</dbReference>
<protein>
    <recommendedName>
        <fullName evidence="2">25S rRNA (uridine-N(3))-methyltransferase BMT5-like domain-containing protein</fullName>
    </recommendedName>
</protein>